<feature type="region of interest" description="Disordered" evidence="1">
    <location>
        <begin position="1"/>
        <end position="98"/>
    </location>
</feature>
<proteinExistence type="evidence at transcript level"/>
<sequence>MKKITRLLRPKSKKSKDAQYNALNGSSIGNGNSGDAAAAEPIPAVHNYSGKKTTNKKVKEKIITQTIKGKSHGGARKKTQSASSKSANASTSSERASIASTADNNNFNYSSLNRQRNSYSNSSCGSIITRDATPATAAIHTSAAARQQLQKRRAYGRKRWWRRLLHCGVCSCTRRKRAYQPHNRYKDYWNESAKTQKRCRCCSCSCKNSGRRRACGGKRWRWWCCCVKHKSSYQYDSEEDDDIDGKFAAYIYEMQQRDLNAQPMASADAAPTIVITHLEQSMLAKSQTETKKYTKLTFANKTSLKLGSAPVVGAGSASSSSPSPAPPPPPAFVYRRRRGNGGLLKLKPRAWTWDDSLRSNSDRFLETLEEDELNTPSVCSYAARRPPLLAPTAESHKRVGGNIQCMWVWWYENHNSNFLLCL</sequence>
<feature type="compositionally biased region" description="Basic residues" evidence="1">
    <location>
        <begin position="69"/>
        <end position="79"/>
    </location>
</feature>
<feature type="region of interest" description="Disordered" evidence="1">
    <location>
        <begin position="310"/>
        <end position="330"/>
    </location>
</feature>
<feature type="compositionally biased region" description="Low complexity" evidence="1">
    <location>
        <begin position="310"/>
        <end position="322"/>
    </location>
</feature>
<dbReference type="EMBL" id="GAMC01001201">
    <property type="protein sequence ID" value="JAC05355.1"/>
    <property type="molecule type" value="mRNA"/>
</dbReference>
<accession>W8CDX2</accession>
<name>W8CDX2_CERCA</name>
<evidence type="ECO:0000256" key="1">
    <source>
        <dbReference type="SAM" id="MobiDB-lite"/>
    </source>
</evidence>
<feature type="compositionally biased region" description="Basic residues" evidence="1">
    <location>
        <begin position="1"/>
        <end position="14"/>
    </location>
</feature>
<evidence type="ECO:0000313" key="2">
    <source>
        <dbReference type="EMBL" id="JAC05355.1"/>
    </source>
</evidence>
<organism evidence="2">
    <name type="scientific">Ceratitis capitata</name>
    <name type="common">Mediterranean fruit fly</name>
    <name type="synonym">Tephritis capitata</name>
    <dbReference type="NCBI Taxonomy" id="7213"/>
    <lineage>
        <taxon>Eukaryota</taxon>
        <taxon>Metazoa</taxon>
        <taxon>Ecdysozoa</taxon>
        <taxon>Arthropoda</taxon>
        <taxon>Hexapoda</taxon>
        <taxon>Insecta</taxon>
        <taxon>Pterygota</taxon>
        <taxon>Neoptera</taxon>
        <taxon>Endopterygota</taxon>
        <taxon>Diptera</taxon>
        <taxon>Brachycera</taxon>
        <taxon>Muscomorpha</taxon>
        <taxon>Tephritoidea</taxon>
        <taxon>Tephritidae</taxon>
        <taxon>Ceratitis</taxon>
        <taxon>Ceratitis</taxon>
    </lineage>
</organism>
<protein>
    <submittedName>
        <fullName evidence="2">Uncharacterized protein</fullName>
    </submittedName>
</protein>
<feature type="compositionally biased region" description="Low complexity" evidence="1">
    <location>
        <begin position="21"/>
        <end position="39"/>
    </location>
</feature>
<feature type="compositionally biased region" description="Low complexity" evidence="1">
    <location>
        <begin position="80"/>
        <end position="93"/>
    </location>
</feature>
<dbReference type="AlphaFoldDB" id="W8CDX2"/>
<reference evidence="2" key="1">
    <citation type="submission" date="2013-07" db="EMBL/GenBank/DDBJ databases">
        <authorList>
            <person name="Geib S."/>
        </authorList>
    </citation>
    <scope>NUCLEOTIDE SEQUENCE</scope>
</reference>
<reference evidence="2" key="2">
    <citation type="journal article" date="2014" name="BMC Genomics">
        <title>A genomic perspective to assessing quality of mass-reared SIT flies used in Mediterranean fruit fly (Ceratitis capitata) eradication in California.</title>
        <authorList>
            <person name="Calla B."/>
            <person name="Hall B."/>
            <person name="Hou S."/>
            <person name="Geib S.M."/>
        </authorList>
    </citation>
    <scope>NUCLEOTIDE SEQUENCE</scope>
</reference>